<dbReference type="EMBL" id="LCYI01000065">
    <property type="protein sequence ID" value="KLA21609.1"/>
    <property type="molecule type" value="Genomic_DNA"/>
</dbReference>
<dbReference type="GO" id="GO:0015087">
    <property type="term" value="F:cobalt ion transmembrane transporter activity"/>
    <property type="evidence" value="ECO:0007669"/>
    <property type="project" value="UniProtKB-ARBA"/>
</dbReference>
<comment type="caution">
    <text evidence="12">The sequence shown here is derived from an EMBL/GenBank/DDBJ whole genome shotgun (WGS) entry which is preliminary data.</text>
</comment>
<evidence type="ECO:0000256" key="10">
    <source>
        <dbReference type="ARBA" id="ARBA00025157"/>
    </source>
</evidence>
<keyword evidence="7" id="KW-0067">ATP-binding</keyword>
<dbReference type="GO" id="GO:0043190">
    <property type="term" value="C:ATP-binding cassette (ABC) transporter complex"/>
    <property type="evidence" value="ECO:0007669"/>
    <property type="project" value="TreeGrafter"/>
</dbReference>
<evidence type="ECO:0000313" key="13">
    <source>
        <dbReference type="Proteomes" id="UP000035214"/>
    </source>
</evidence>
<organism evidence="12 13">
    <name type="scientific">Bacillus cereus</name>
    <dbReference type="NCBI Taxonomy" id="1396"/>
    <lineage>
        <taxon>Bacteria</taxon>
        <taxon>Bacillati</taxon>
        <taxon>Bacillota</taxon>
        <taxon>Bacilli</taxon>
        <taxon>Bacillales</taxon>
        <taxon>Bacillaceae</taxon>
        <taxon>Bacillus</taxon>
        <taxon>Bacillus cereus group</taxon>
    </lineage>
</organism>
<dbReference type="Gene3D" id="3.40.50.300">
    <property type="entry name" value="P-loop containing nucleotide triphosphate hydrolases"/>
    <property type="match status" value="2"/>
</dbReference>
<keyword evidence="4" id="KW-1003">Cell membrane</keyword>
<name>A0A0G8EBF6_BACCE</name>
<dbReference type="SMART" id="SM00382">
    <property type="entry name" value="AAA"/>
    <property type="match status" value="2"/>
</dbReference>
<comment type="function">
    <text evidence="10">Probably part of an ABC transporter complex. Responsible for energy coupling to the transport system.</text>
</comment>
<accession>A0A0G8EBF6</accession>
<evidence type="ECO:0000259" key="11">
    <source>
        <dbReference type="PROSITE" id="PS50893"/>
    </source>
</evidence>
<reference evidence="12 13" key="1">
    <citation type="submission" date="2015-04" db="EMBL/GenBank/DDBJ databases">
        <title>Draft Genome Sequences of Eight Spore-Forming Food Isolates of Bacillus cereus Genome sequencing.</title>
        <authorList>
            <person name="Krawcyk A.O."/>
            <person name="de Jong A."/>
            <person name="Eijlander R.T."/>
            <person name="Berendsen E.M."/>
            <person name="Holsappel S."/>
            <person name="Wells-Bennik M."/>
            <person name="Kuipers O.P."/>
        </authorList>
    </citation>
    <scope>NUCLEOTIDE SEQUENCE [LARGE SCALE GENOMIC DNA]</scope>
    <source>
        <strain evidence="12 13">B4077</strain>
    </source>
</reference>
<evidence type="ECO:0000256" key="6">
    <source>
        <dbReference type="ARBA" id="ARBA00022741"/>
    </source>
</evidence>
<protein>
    <recommendedName>
        <fullName evidence="11">ABC transporter domain-containing protein</fullName>
    </recommendedName>
</protein>
<dbReference type="GO" id="GO:0042626">
    <property type="term" value="F:ATPase-coupled transmembrane transporter activity"/>
    <property type="evidence" value="ECO:0007669"/>
    <property type="project" value="TreeGrafter"/>
</dbReference>
<dbReference type="GO" id="GO:0005524">
    <property type="term" value="F:ATP binding"/>
    <property type="evidence" value="ECO:0007669"/>
    <property type="project" value="UniProtKB-KW"/>
</dbReference>
<keyword evidence="9" id="KW-0472">Membrane</keyword>
<dbReference type="Pfam" id="PF00005">
    <property type="entry name" value="ABC_tran"/>
    <property type="match status" value="2"/>
</dbReference>
<dbReference type="PANTHER" id="PTHR43553:SF23">
    <property type="entry name" value="ABC TRANSPORTER ATP-BINDING COMPONENT"/>
    <property type="match status" value="1"/>
</dbReference>
<keyword evidence="5" id="KW-0677">Repeat</keyword>
<dbReference type="CDD" id="cd03225">
    <property type="entry name" value="ABC_cobalt_CbiO_domain1"/>
    <property type="match status" value="1"/>
</dbReference>
<dbReference type="InterPro" id="IPR017871">
    <property type="entry name" value="ABC_transporter-like_CS"/>
</dbReference>
<dbReference type="InterPro" id="IPR003439">
    <property type="entry name" value="ABC_transporter-like_ATP-bd"/>
</dbReference>
<sequence>MITLKNVQFEYQTGKTLLKNINLTIQEGECVLITGPSGSGKTTLGRILNGLIPSFYEGNLQGEIIIDSVHTKDAPIWELSKKIGSVFQDPKSQFFTSIVQDELAFELENHGVERTVIQHRLQDVLQQMKLESIQHNPVMSLSSGQKQKVAIAASQLIDPSLFVMDEPSANLDLQATNLLKEELVSLRKKNKTIVIVEHRLYYLMDLVDRIIYIENGEIKKIYTPKELLAFSCEEIQALGLRSPFIAKGKMNDRTSPSKLEKMQIEGLHVKHKRTKDWVLQDLNITLHANEVTALIGKNGAGKTTFARTLTGLKKESTGNIHIDNMQLKANKRMQKIWFVMQDTVYQLFTDSVWNEVLLNHPNQEEMAENVLKDLHLWHLKENHPATLSGGEKQRLVLAIGLMNEASIFILDEPTSGLDGMNLQRVIEVIHQLAKRSCHVLVITHDHELVAGACQRIIKLKNGKITTDVQANTFSYRELVDFMYEIE</sequence>
<dbReference type="RefSeq" id="WP_046956982.1">
    <property type="nucleotide sequence ID" value="NZ_LCYI01000065.1"/>
</dbReference>
<comment type="subcellular location">
    <subcellularLocation>
        <location evidence="1">Cell membrane</location>
        <topology evidence="1">Peripheral membrane protein</topology>
    </subcellularLocation>
</comment>
<dbReference type="InterPro" id="IPR050095">
    <property type="entry name" value="ECF_ABC_transporter_ATP-bd"/>
</dbReference>
<dbReference type="Proteomes" id="UP000035214">
    <property type="component" value="Unassembled WGS sequence"/>
</dbReference>
<keyword evidence="8" id="KW-1278">Translocase</keyword>
<dbReference type="PROSITE" id="PS50893">
    <property type="entry name" value="ABC_TRANSPORTER_2"/>
    <property type="match status" value="2"/>
</dbReference>
<feature type="domain" description="ABC transporter" evidence="11">
    <location>
        <begin position="262"/>
        <end position="486"/>
    </location>
</feature>
<evidence type="ECO:0000256" key="9">
    <source>
        <dbReference type="ARBA" id="ARBA00023136"/>
    </source>
</evidence>
<dbReference type="GO" id="GO:0016887">
    <property type="term" value="F:ATP hydrolysis activity"/>
    <property type="evidence" value="ECO:0007669"/>
    <property type="project" value="InterPro"/>
</dbReference>
<proteinExistence type="inferred from homology"/>
<feature type="domain" description="ABC transporter" evidence="11">
    <location>
        <begin position="2"/>
        <end position="240"/>
    </location>
</feature>
<dbReference type="SUPFAM" id="SSF52540">
    <property type="entry name" value="P-loop containing nucleoside triphosphate hydrolases"/>
    <property type="match status" value="2"/>
</dbReference>
<dbReference type="InterPro" id="IPR003593">
    <property type="entry name" value="AAA+_ATPase"/>
</dbReference>
<dbReference type="AlphaFoldDB" id="A0A0G8EBF6"/>
<comment type="similarity">
    <text evidence="2">Belongs to the ABC transporter superfamily.</text>
</comment>
<evidence type="ECO:0000256" key="1">
    <source>
        <dbReference type="ARBA" id="ARBA00004202"/>
    </source>
</evidence>
<evidence type="ECO:0000256" key="8">
    <source>
        <dbReference type="ARBA" id="ARBA00022967"/>
    </source>
</evidence>
<dbReference type="InterPro" id="IPR015856">
    <property type="entry name" value="ABC_transpr_CbiO/EcfA_su"/>
</dbReference>
<dbReference type="FunFam" id="3.40.50.300:FF:000224">
    <property type="entry name" value="Energy-coupling factor transporter ATP-binding protein EcfA"/>
    <property type="match status" value="1"/>
</dbReference>
<dbReference type="PATRIC" id="fig|1396.428.peg.3513"/>
<dbReference type="PROSITE" id="PS00211">
    <property type="entry name" value="ABC_TRANSPORTER_1"/>
    <property type="match status" value="1"/>
</dbReference>
<evidence type="ECO:0000256" key="3">
    <source>
        <dbReference type="ARBA" id="ARBA00022448"/>
    </source>
</evidence>
<evidence type="ECO:0000313" key="12">
    <source>
        <dbReference type="EMBL" id="KLA21609.1"/>
    </source>
</evidence>
<keyword evidence="6" id="KW-0547">Nucleotide-binding</keyword>
<evidence type="ECO:0000256" key="4">
    <source>
        <dbReference type="ARBA" id="ARBA00022475"/>
    </source>
</evidence>
<evidence type="ECO:0000256" key="2">
    <source>
        <dbReference type="ARBA" id="ARBA00005417"/>
    </source>
</evidence>
<evidence type="ECO:0000256" key="7">
    <source>
        <dbReference type="ARBA" id="ARBA00022840"/>
    </source>
</evidence>
<gene>
    <name evidence="12" type="ORF">B4077_1103</name>
</gene>
<dbReference type="PANTHER" id="PTHR43553">
    <property type="entry name" value="HEAVY METAL TRANSPORTER"/>
    <property type="match status" value="1"/>
</dbReference>
<evidence type="ECO:0000256" key="5">
    <source>
        <dbReference type="ARBA" id="ARBA00022737"/>
    </source>
</evidence>
<dbReference type="InterPro" id="IPR027417">
    <property type="entry name" value="P-loop_NTPase"/>
</dbReference>
<keyword evidence="3" id="KW-0813">Transport</keyword>